<organism evidence="1 2">
    <name type="scientific">Coemansia biformis</name>
    <dbReference type="NCBI Taxonomy" id="1286918"/>
    <lineage>
        <taxon>Eukaryota</taxon>
        <taxon>Fungi</taxon>
        <taxon>Fungi incertae sedis</taxon>
        <taxon>Zoopagomycota</taxon>
        <taxon>Kickxellomycotina</taxon>
        <taxon>Kickxellomycetes</taxon>
        <taxon>Kickxellales</taxon>
        <taxon>Kickxellaceae</taxon>
        <taxon>Coemansia</taxon>
    </lineage>
</organism>
<keyword evidence="2" id="KW-1185">Reference proteome</keyword>
<reference evidence="1" key="1">
    <citation type="submission" date="2022-07" db="EMBL/GenBank/DDBJ databases">
        <title>Phylogenomic reconstructions and comparative analyses of Kickxellomycotina fungi.</title>
        <authorList>
            <person name="Reynolds N.K."/>
            <person name="Stajich J.E."/>
            <person name="Barry K."/>
            <person name="Grigoriev I.V."/>
            <person name="Crous P."/>
            <person name="Smith M.E."/>
        </authorList>
    </citation>
    <scope>NUCLEOTIDE SEQUENCE</scope>
    <source>
        <strain evidence="1">BCRC 34381</strain>
    </source>
</reference>
<accession>A0A9W7YBG1</accession>
<dbReference type="AlphaFoldDB" id="A0A9W7YBG1"/>
<name>A0A9W7YBG1_9FUNG</name>
<proteinExistence type="predicted"/>
<evidence type="ECO:0000313" key="1">
    <source>
        <dbReference type="EMBL" id="KAJ1735327.1"/>
    </source>
</evidence>
<protein>
    <submittedName>
        <fullName evidence="1">Uncharacterized protein</fullName>
    </submittedName>
</protein>
<evidence type="ECO:0000313" key="2">
    <source>
        <dbReference type="Proteomes" id="UP001143981"/>
    </source>
</evidence>
<dbReference type="EMBL" id="JANBOI010000031">
    <property type="protein sequence ID" value="KAJ1735327.1"/>
    <property type="molecule type" value="Genomic_DNA"/>
</dbReference>
<dbReference type="Proteomes" id="UP001143981">
    <property type="component" value="Unassembled WGS sequence"/>
</dbReference>
<sequence length="117" mass="12341">MALPDLRIVYAGTPLPRLGRCRLPKNPLVPSKEQAGAACSDAAPPNPFNTAYSTGGTAPLDQAEADYQQVLGKLRQTRKDCLVAGQRAVDMVSNAAKVEDVEVVSGASDASSYYSDD</sequence>
<comment type="caution">
    <text evidence="1">The sequence shown here is derived from an EMBL/GenBank/DDBJ whole genome shotgun (WGS) entry which is preliminary data.</text>
</comment>
<gene>
    <name evidence="1" type="ORF">LPJ61_000613</name>
</gene>
<dbReference type="OrthoDB" id="5516090at2759"/>